<name>A0A6A8AJW4_9HYPH</name>
<evidence type="ECO:0000256" key="6">
    <source>
        <dbReference type="SAM" id="SignalP"/>
    </source>
</evidence>
<dbReference type="Gene3D" id="1.10.530.10">
    <property type="match status" value="1"/>
</dbReference>
<dbReference type="SUPFAM" id="SSF53850">
    <property type="entry name" value="Periplasmic binding protein-like II"/>
    <property type="match status" value="1"/>
</dbReference>
<gene>
    <name evidence="8" type="ORF">GAO09_23640</name>
</gene>
<dbReference type="GO" id="GO:0009279">
    <property type="term" value="C:cell outer membrane"/>
    <property type="evidence" value="ECO:0007669"/>
    <property type="project" value="UniProtKB-SubCell"/>
</dbReference>
<feature type="chain" id="PRO_5025542204" evidence="6">
    <location>
        <begin position="21"/>
        <end position="480"/>
    </location>
</feature>
<sequence>MTHLWAAAFFAVTLATPVVAQTVAGTPSPRQLIEKHVIDFEAMKARRIVRVLVPFSKTIYFVDKGRQFGTAVEFGLALEKYLNRQRSKQIDQIHIVFIPTPRENLLSALNDGLGDIVMANLTITQDRLNLVDFTRPLYEKAEEVLVASANSPPVESIEDLSGKTVAVRGSSSFHEHLLTLNERLAAAGKSEIVINAIDENLEDEDLMEMVNAQLLPFTIVDAYMADIWAHVFPDMKVRHDIVLSQEGRIAWAIRKSSPQLKAELDPFIEGHRIGTTFGNILRKSYFVQDKIVKRAYSPDDVKRFQTLVGIFREYGRAYSFDYLMLMAQGYQEPQLDQSRRSPRGAVGIMQLLPSTASDKAIGIGGIDKDAARNVEAGTKYLRHLIDTYIDDDELSPRDRQLFAFAAYNAGPGNLRKFRNKARSMGLDPNKWFGNVENAAAEIVGRETVQYVSNIYKYYVAYSLLLDRMGERDDANSAGQQ</sequence>
<evidence type="ECO:0000256" key="4">
    <source>
        <dbReference type="ARBA" id="ARBA00022729"/>
    </source>
</evidence>
<keyword evidence="5" id="KW-0472">Membrane</keyword>
<dbReference type="InterPro" id="IPR023346">
    <property type="entry name" value="Lysozyme-like_dom_sf"/>
</dbReference>
<dbReference type="SUPFAM" id="SSF53955">
    <property type="entry name" value="Lysozyme-like"/>
    <property type="match status" value="1"/>
</dbReference>
<proteinExistence type="inferred from homology"/>
<keyword evidence="4 6" id="KW-0732">Signal</keyword>
<keyword evidence="5" id="KW-0998">Cell outer membrane</keyword>
<protein>
    <submittedName>
        <fullName evidence="8">Transporter substrate-binding domain-containing protein</fullName>
    </submittedName>
</protein>
<evidence type="ECO:0000256" key="3">
    <source>
        <dbReference type="ARBA" id="ARBA00009387"/>
    </source>
</evidence>
<dbReference type="Proteomes" id="UP000435138">
    <property type="component" value="Unassembled WGS sequence"/>
</dbReference>
<dbReference type="InterPro" id="IPR008258">
    <property type="entry name" value="Transglycosylase_SLT_dom_1"/>
</dbReference>
<comment type="similarity">
    <text evidence="3">Belongs to the virb1 family.</text>
</comment>
<comment type="subcellular location">
    <subcellularLocation>
        <location evidence="1">Cell outer membrane</location>
        <topology evidence="1">Peripheral membrane protein</topology>
    </subcellularLocation>
    <subcellularLocation>
        <location evidence="2">Periplasm</location>
    </subcellularLocation>
</comment>
<dbReference type="Pfam" id="PF01464">
    <property type="entry name" value="SLT"/>
    <property type="match status" value="1"/>
</dbReference>
<keyword evidence="9" id="KW-1185">Reference proteome</keyword>
<dbReference type="Gene3D" id="3.40.190.10">
    <property type="entry name" value="Periplasmic binding protein-like II"/>
    <property type="match status" value="2"/>
</dbReference>
<dbReference type="PANTHER" id="PTHR35936">
    <property type="entry name" value="MEMBRANE-BOUND LYTIC MUREIN TRANSGLYCOSYLASE F"/>
    <property type="match status" value="1"/>
</dbReference>
<feature type="signal peptide" evidence="6">
    <location>
        <begin position="1"/>
        <end position="20"/>
    </location>
</feature>
<dbReference type="InterPro" id="IPR001638">
    <property type="entry name" value="Solute-binding_3/MltF_N"/>
</dbReference>
<organism evidence="8 9">
    <name type="scientific">Endobacterium cereale</name>
    <dbReference type="NCBI Taxonomy" id="2663029"/>
    <lineage>
        <taxon>Bacteria</taxon>
        <taxon>Pseudomonadati</taxon>
        <taxon>Pseudomonadota</taxon>
        <taxon>Alphaproteobacteria</taxon>
        <taxon>Hyphomicrobiales</taxon>
        <taxon>Rhizobiaceae</taxon>
        <taxon>Endobacterium</taxon>
    </lineage>
</organism>
<dbReference type="CDD" id="cd01009">
    <property type="entry name" value="PBP2_YfhD_N"/>
    <property type="match status" value="1"/>
</dbReference>
<accession>A0A6A8AJW4</accession>
<dbReference type="Pfam" id="PF00497">
    <property type="entry name" value="SBP_bac_3"/>
    <property type="match status" value="1"/>
</dbReference>
<dbReference type="GO" id="GO:0042597">
    <property type="term" value="C:periplasmic space"/>
    <property type="evidence" value="ECO:0007669"/>
    <property type="project" value="UniProtKB-SubCell"/>
</dbReference>
<evidence type="ECO:0000313" key="9">
    <source>
        <dbReference type="Proteomes" id="UP000435138"/>
    </source>
</evidence>
<comment type="caution">
    <text evidence="8">The sequence shown here is derived from an EMBL/GenBank/DDBJ whole genome shotgun (WGS) entry which is preliminary data.</text>
</comment>
<evidence type="ECO:0000256" key="5">
    <source>
        <dbReference type="ARBA" id="ARBA00023237"/>
    </source>
</evidence>
<evidence type="ECO:0000313" key="8">
    <source>
        <dbReference type="EMBL" id="MQY49031.1"/>
    </source>
</evidence>
<dbReference type="EMBL" id="WIXI01000050">
    <property type="protein sequence ID" value="MQY49031.1"/>
    <property type="molecule type" value="Genomic_DNA"/>
</dbReference>
<evidence type="ECO:0000259" key="7">
    <source>
        <dbReference type="SMART" id="SM00062"/>
    </source>
</evidence>
<evidence type="ECO:0000256" key="2">
    <source>
        <dbReference type="ARBA" id="ARBA00004418"/>
    </source>
</evidence>
<reference evidence="8 9" key="1">
    <citation type="submission" date="2019-11" db="EMBL/GenBank/DDBJ databases">
        <title>Genome analysis of Rhizobacterium cereale a novel genus and species isolated from maize roots in North Spain.</title>
        <authorList>
            <person name="Menendez E."/>
            <person name="Flores-Felix J.D."/>
            <person name="Ramirez-Bahena M.-H."/>
            <person name="Igual J.M."/>
            <person name="Garcia-Fraile P."/>
            <person name="Peix A."/>
            <person name="Velazquez E."/>
        </authorList>
    </citation>
    <scope>NUCLEOTIDE SEQUENCE [LARGE SCALE GENOMIC DNA]</scope>
    <source>
        <strain evidence="8 9">RZME27</strain>
    </source>
</reference>
<dbReference type="AlphaFoldDB" id="A0A6A8AJW4"/>
<dbReference type="SMART" id="SM00062">
    <property type="entry name" value="PBPb"/>
    <property type="match status" value="1"/>
</dbReference>
<evidence type="ECO:0000256" key="1">
    <source>
        <dbReference type="ARBA" id="ARBA00004339"/>
    </source>
</evidence>
<feature type="domain" description="Solute-binding protein family 3/N-terminal" evidence="7">
    <location>
        <begin position="48"/>
        <end position="289"/>
    </location>
</feature>
<dbReference type="CDD" id="cd13403">
    <property type="entry name" value="MLTF-like"/>
    <property type="match status" value="1"/>
</dbReference>